<evidence type="ECO:0000256" key="8">
    <source>
        <dbReference type="ARBA" id="ARBA00022777"/>
    </source>
</evidence>
<dbReference type="Gene3D" id="3.30.200.20">
    <property type="entry name" value="Phosphorylase Kinase, domain 1"/>
    <property type="match status" value="1"/>
</dbReference>
<keyword evidence="8" id="KW-0418">Kinase</keyword>
<sequence length="209" mass="23246">MKENESVEAFIVELGSVAPKRYSYSEIKKLTNSFTEKLSQGGYGSVFKGELPDGHVIAVKVLNKSKGDGQEFINEVASISRTSHVSIVTLIGVYHERSRRALIYEFMTSGSPDKFIYHQGSVERSHQLEIKTLFEIVVGIARGLEYLHRGCNTRILHFDIKPHNILLDESLCPKISDFGLAKLCKTKESIVSMTGARGTVGYTAPEVFC</sequence>
<protein>
    <recommendedName>
        <fullName evidence="2">non-specific serine/threonine protein kinase</fullName>
        <ecNumber evidence="2">2.7.11.1</ecNumber>
    </recommendedName>
</protein>
<evidence type="ECO:0000256" key="9">
    <source>
        <dbReference type="ARBA" id="ARBA00022840"/>
    </source>
</evidence>
<evidence type="ECO:0000256" key="2">
    <source>
        <dbReference type="ARBA" id="ARBA00012513"/>
    </source>
</evidence>
<dbReference type="GO" id="GO:0005524">
    <property type="term" value="F:ATP binding"/>
    <property type="evidence" value="ECO:0007669"/>
    <property type="project" value="UniProtKB-KW"/>
</dbReference>
<evidence type="ECO:0000256" key="11">
    <source>
        <dbReference type="ARBA" id="ARBA00023136"/>
    </source>
</evidence>
<evidence type="ECO:0000259" key="15">
    <source>
        <dbReference type="PROSITE" id="PS50011"/>
    </source>
</evidence>
<keyword evidence="9" id="KW-0067">ATP-binding</keyword>
<organism evidence="16 17">
    <name type="scientific">Rubroshorea leprosula</name>
    <dbReference type="NCBI Taxonomy" id="152421"/>
    <lineage>
        <taxon>Eukaryota</taxon>
        <taxon>Viridiplantae</taxon>
        <taxon>Streptophyta</taxon>
        <taxon>Embryophyta</taxon>
        <taxon>Tracheophyta</taxon>
        <taxon>Spermatophyta</taxon>
        <taxon>Magnoliopsida</taxon>
        <taxon>eudicotyledons</taxon>
        <taxon>Gunneridae</taxon>
        <taxon>Pentapetalae</taxon>
        <taxon>rosids</taxon>
        <taxon>malvids</taxon>
        <taxon>Malvales</taxon>
        <taxon>Dipterocarpaceae</taxon>
        <taxon>Rubroshorea</taxon>
    </lineage>
</organism>
<keyword evidence="3" id="KW-0723">Serine/threonine-protein kinase</keyword>
<keyword evidence="7" id="KW-0547">Nucleotide-binding</keyword>
<dbReference type="InterPro" id="IPR008271">
    <property type="entry name" value="Ser/Thr_kinase_AS"/>
</dbReference>
<comment type="caution">
    <text evidence="16">The sequence shown here is derived from an EMBL/GenBank/DDBJ whole genome shotgun (WGS) entry which is preliminary data.</text>
</comment>
<evidence type="ECO:0000256" key="12">
    <source>
        <dbReference type="ARBA" id="ARBA00023180"/>
    </source>
</evidence>
<evidence type="ECO:0000256" key="7">
    <source>
        <dbReference type="ARBA" id="ARBA00022741"/>
    </source>
</evidence>
<comment type="catalytic activity">
    <reaction evidence="13">
        <text>L-threonyl-[protein] + ATP = O-phospho-L-threonyl-[protein] + ADP + H(+)</text>
        <dbReference type="Rhea" id="RHEA:46608"/>
        <dbReference type="Rhea" id="RHEA-COMP:11060"/>
        <dbReference type="Rhea" id="RHEA-COMP:11605"/>
        <dbReference type="ChEBI" id="CHEBI:15378"/>
        <dbReference type="ChEBI" id="CHEBI:30013"/>
        <dbReference type="ChEBI" id="CHEBI:30616"/>
        <dbReference type="ChEBI" id="CHEBI:61977"/>
        <dbReference type="ChEBI" id="CHEBI:456216"/>
        <dbReference type="EC" id="2.7.11.1"/>
    </reaction>
</comment>
<keyword evidence="11" id="KW-0472">Membrane</keyword>
<dbReference type="Gene3D" id="1.10.510.10">
    <property type="entry name" value="Transferase(Phosphotransferase) domain 1"/>
    <property type="match status" value="1"/>
</dbReference>
<dbReference type="InterPro" id="IPR011009">
    <property type="entry name" value="Kinase-like_dom_sf"/>
</dbReference>
<gene>
    <name evidence="16" type="ORF">SLEP1_g10730</name>
</gene>
<dbReference type="GO" id="GO:0016020">
    <property type="term" value="C:membrane"/>
    <property type="evidence" value="ECO:0007669"/>
    <property type="project" value="UniProtKB-SubCell"/>
</dbReference>
<comment type="catalytic activity">
    <reaction evidence="14">
        <text>L-seryl-[protein] + ATP = O-phospho-L-seryl-[protein] + ADP + H(+)</text>
        <dbReference type="Rhea" id="RHEA:17989"/>
        <dbReference type="Rhea" id="RHEA-COMP:9863"/>
        <dbReference type="Rhea" id="RHEA-COMP:11604"/>
        <dbReference type="ChEBI" id="CHEBI:15378"/>
        <dbReference type="ChEBI" id="CHEBI:29999"/>
        <dbReference type="ChEBI" id="CHEBI:30616"/>
        <dbReference type="ChEBI" id="CHEBI:83421"/>
        <dbReference type="ChEBI" id="CHEBI:456216"/>
        <dbReference type="EC" id="2.7.11.1"/>
    </reaction>
</comment>
<comment type="subcellular location">
    <subcellularLocation>
        <location evidence="1">Membrane</location>
        <topology evidence="1">Single-pass type I membrane protein</topology>
    </subcellularLocation>
</comment>
<evidence type="ECO:0000256" key="10">
    <source>
        <dbReference type="ARBA" id="ARBA00022989"/>
    </source>
</evidence>
<accession>A0AAV5IIB0</accession>
<dbReference type="GO" id="GO:0004674">
    <property type="term" value="F:protein serine/threonine kinase activity"/>
    <property type="evidence" value="ECO:0007669"/>
    <property type="project" value="UniProtKB-KW"/>
</dbReference>
<keyword evidence="12" id="KW-0325">Glycoprotein</keyword>
<keyword evidence="5" id="KW-0812">Transmembrane</keyword>
<keyword evidence="6" id="KW-0732">Signal</keyword>
<evidence type="ECO:0000256" key="3">
    <source>
        <dbReference type="ARBA" id="ARBA00022527"/>
    </source>
</evidence>
<dbReference type="AlphaFoldDB" id="A0AAV5IIB0"/>
<dbReference type="PROSITE" id="PS00108">
    <property type="entry name" value="PROTEIN_KINASE_ST"/>
    <property type="match status" value="1"/>
</dbReference>
<keyword evidence="17" id="KW-1185">Reference proteome</keyword>
<evidence type="ECO:0000256" key="6">
    <source>
        <dbReference type="ARBA" id="ARBA00022729"/>
    </source>
</evidence>
<evidence type="ECO:0000256" key="5">
    <source>
        <dbReference type="ARBA" id="ARBA00022692"/>
    </source>
</evidence>
<name>A0AAV5IIB0_9ROSI</name>
<dbReference type="InterPro" id="IPR000719">
    <property type="entry name" value="Prot_kinase_dom"/>
</dbReference>
<keyword evidence="4" id="KW-0808">Transferase</keyword>
<dbReference type="InterPro" id="IPR045874">
    <property type="entry name" value="LRK10/LRL21-25-like"/>
</dbReference>
<evidence type="ECO:0000256" key="14">
    <source>
        <dbReference type="ARBA" id="ARBA00048679"/>
    </source>
</evidence>
<evidence type="ECO:0000256" key="4">
    <source>
        <dbReference type="ARBA" id="ARBA00022679"/>
    </source>
</evidence>
<proteinExistence type="predicted"/>
<dbReference type="SMART" id="SM00220">
    <property type="entry name" value="S_TKc"/>
    <property type="match status" value="1"/>
</dbReference>
<dbReference type="Pfam" id="PF00069">
    <property type="entry name" value="Pkinase"/>
    <property type="match status" value="1"/>
</dbReference>
<dbReference type="EC" id="2.7.11.1" evidence="2"/>
<evidence type="ECO:0000256" key="1">
    <source>
        <dbReference type="ARBA" id="ARBA00004479"/>
    </source>
</evidence>
<evidence type="ECO:0000313" key="16">
    <source>
        <dbReference type="EMBL" id="GKU97603.1"/>
    </source>
</evidence>
<feature type="domain" description="Protein kinase" evidence="15">
    <location>
        <begin position="32"/>
        <end position="209"/>
    </location>
</feature>
<dbReference type="PANTHER" id="PTHR27009">
    <property type="entry name" value="RUST RESISTANCE KINASE LR10-RELATED"/>
    <property type="match status" value="1"/>
</dbReference>
<dbReference type="PROSITE" id="PS50011">
    <property type="entry name" value="PROTEIN_KINASE_DOM"/>
    <property type="match status" value="1"/>
</dbReference>
<keyword evidence="10" id="KW-1133">Transmembrane helix</keyword>
<dbReference type="FunFam" id="1.10.510.10:FF:001023">
    <property type="entry name" value="Os07g0541700 protein"/>
    <property type="match status" value="1"/>
</dbReference>
<evidence type="ECO:0000313" key="17">
    <source>
        <dbReference type="Proteomes" id="UP001054252"/>
    </source>
</evidence>
<evidence type="ECO:0000256" key="13">
    <source>
        <dbReference type="ARBA" id="ARBA00047899"/>
    </source>
</evidence>
<dbReference type="Proteomes" id="UP001054252">
    <property type="component" value="Unassembled WGS sequence"/>
</dbReference>
<dbReference type="SUPFAM" id="SSF56112">
    <property type="entry name" value="Protein kinase-like (PK-like)"/>
    <property type="match status" value="1"/>
</dbReference>
<reference evidence="16 17" key="1">
    <citation type="journal article" date="2021" name="Commun. Biol.">
        <title>The genome of Shorea leprosula (Dipterocarpaceae) highlights the ecological relevance of drought in aseasonal tropical rainforests.</title>
        <authorList>
            <person name="Ng K.K.S."/>
            <person name="Kobayashi M.J."/>
            <person name="Fawcett J.A."/>
            <person name="Hatakeyama M."/>
            <person name="Paape T."/>
            <person name="Ng C.H."/>
            <person name="Ang C.C."/>
            <person name="Tnah L.H."/>
            <person name="Lee C.T."/>
            <person name="Nishiyama T."/>
            <person name="Sese J."/>
            <person name="O'Brien M.J."/>
            <person name="Copetti D."/>
            <person name="Mohd Noor M.I."/>
            <person name="Ong R.C."/>
            <person name="Putra M."/>
            <person name="Sireger I.Z."/>
            <person name="Indrioko S."/>
            <person name="Kosugi Y."/>
            <person name="Izuno A."/>
            <person name="Isagi Y."/>
            <person name="Lee S.L."/>
            <person name="Shimizu K.K."/>
        </authorList>
    </citation>
    <scope>NUCLEOTIDE SEQUENCE [LARGE SCALE GENOMIC DNA]</scope>
    <source>
        <strain evidence="16">214</strain>
    </source>
</reference>
<dbReference type="EMBL" id="BPVZ01000011">
    <property type="protein sequence ID" value="GKU97603.1"/>
    <property type="molecule type" value="Genomic_DNA"/>
</dbReference>